<dbReference type="EMBL" id="QVQA01000048">
    <property type="protein sequence ID" value="KAF5098348.1"/>
    <property type="molecule type" value="Genomic_DNA"/>
</dbReference>
<evidence type="ECO:0000313" key="1">
    <source>
        <dbReference type="EMBL" id="KAF5098348.1"/>
    </source>
</evidence>
<sequence>MRLKAAKTDAAAEIAAYKQEKEAEFKAYEAESELDDIAKQASSKKAEVVARLLEAVNTPNPTLHINAH</sequence>
<keyword evidence="2" id="KW-1185">Reference proteome</keyword>
<accession>A0ACB6V559</accession>
<proteinExistence type="predicted"/>
<reference evidence="1 2" key="1">
    <citation type="journal article" date="2020" name="Front. Microbiol.">
        <title>Phenotypic and Genetic Characterization of the Cheese Ripening Yeast Geotrichum candidum.</title>
        <authorList>
            <person name="Perkins V."/>
            <person name="Vignola S."/>
            <person name="Lessard M.H."/>
            <person name="Plante P.L."/>
            <person name="Corbeil J."/>
            <person name="Dugat-Bony E."/>
            <person name="Frenette M."/>
            <person name="Labrie S."/>
        </authorList>
    </citation>
    <scope>NUCLEOTIDE SEQUENCE [LARGE SCALE GENOMIC DNA]</scope>
    <source>
        <strain evidence="1 2">LMA-1147</strain>
    </source>
</reference>
<protein>
    <submittedName>
        <fullName evidence="1">Uncharacterized protein</fullName>
    </submittedName>
</protein>
<gene>
    <name evidence="1" type="ORF">D0Z00_002060</name>
</gene>
<evidence type="ECO:0000313" key="2">
    <source>
        <dbReference type="Proteomes" id="UP000744676"/>
    </source>
</evidence>
<organism evidence="1 2">
    <name type="scientific">Geotrichum galactomycetum</name>
    <dbReference type="NCBI Taxonomy" id="27317"/>
    <lineage>
        <taxon>Eukaryota</taxon>
        <taxon>Fungi</taxon>
        <taxon>Dikarya</taxon>
        <taxon>Ascomycota</taxon>
        <taxon>Saccharomycotina</taxon>
        <taxon>Dipodascomycetes</taxon>
        <taxon>Dipodascales</taxon>
        <taxon>Dipodascaceae</taxon>
        <taxon>Geotrichum</taxon>
    </lineage>
</organism>
<name>A0ACB6V559_9ASCO</name>
<dbReference type="Proteomes" id="UP000744676">
    <property type="component" value="Unassembled WGS sequence"/>
</dbReference>
<comment type="caution">
    <text evidence="1">The sequence shown here is derived from an EMBL/GenBank/DDBJ whole genome shotgun (WGS) entry which is preliminary data.</text>
</comment>